<dbReference type="InterPro" id="IPR043129">
    <property type="entry name" value="ATPase_NBD"/>
</dbReference>
<evidence type="ECO:0000256" key="2">
    <source>
        <dbReference type="SAM" id="MobiDB-lite"/>
    </source>
</evidence>
<evidence type="ECO:0008006" key="6">
    <source>
        <dbReference type="Google" id="ProtNLM"/>
    </source>
</evidence>
<evidence type="ECO:0000256" key="3">
    <source>
        <dbReference type="SAM" id="Phobius"/>
    </source>
</evidence>
<sequence length="544" mass="56907">MSRFLAIDADVNGLVVTAATLKGRTVVLEHAVADGGEARPLSPASAPALGARLKEILRRDGIRPAPVLVCFGRDRIILKDVRHPPTAPVEEPAVVRFQAVKDLTESPDDVVMDYAPVDGGAPTADGEKRALAVFVRKEMVQAARILCDAAGLKLAAVSPRPFAAVAAARYELAAGTAHQPPEGGPGAVIAVVSLWGTGGEFTVARGADVALSRTVSAQSHEDPRGLAGELKRNLAAYDGQNPTTPVRALYICEADAPGGWADHLRAALPVPVYTLDPLAAAPAAATDVPEAARGRFVGPIGLLAGWAAADAVPINFAAPRQPRPEKGPGPRRVIMAAVAAALVFAVGGVIGYLELDKADQELAALKTHKEELDQELQSHELDAKRLAAADDFSGREIPWLDELYDLADRVPDVSKLSVTEMNGVALAPPKPAQKIPGQAPPPKEKVGPVAALSLTMRTADDKLAQRVQDAFTADKFYANTSRTIGGLNDAAAKGQQFVLNTQVLHRKPKDYTRHLVPPPAPAPRGGFGGGFGGGVDDFEGGFGP</sequence>
<organism evidence="4 5">
    <name type="scientific">Fimbriiglobus ruber</name>
    <dbReference type="NCBI Taxonomy" id="1908690"/>
    <lineage>
        <taxon>Bacteria</taxon>
        <taxon>Pseudomonadati</taxon>
        <taxon>Planctomycetota</taxon>
        <taxon>Planctomycetia</taxon>
        <taxon>Gemmatales</taxon>
        <taxon>Gemmataceae</taxon>
        <taxon>Fimbriiglobus</taxon>
    </lineage>
</organism>
<name>A0A225E834_9BACT</name>
<feature type="transmembrane region" description="Helical" evidence="3">
    <location>
        <begin position="333"/>
        <end position="353"/>
    </location>
</feature>
<evidence type="ECO:0000313" key="4">
    <source>
        <dbReference type="EMBL" id="OWK45669.1"/>
    </source>
</evidence>
<keyword evidence="3" id="KW-0812">Transmembrane</keyword>
<proteinExistence type="predicted"/>
<feature type="compositionally biased region" description="Gly residues" evidence="2">
    <location>
        <begin position="525"/>
        <end position="544"/>
    </location>
</feature>
<dbReference type="Gene3D" id="3.30.1490.300">
    <property type="match status" value="1"/>
</dbReference>
<dbReference type="Proteomes" id="UP000214646">
    <property type="component" value="Unassembled WGS sequence"/>
</dbReference>
<dbReference type="EMBL" id="NIDE01000002">
    <property type="protein sequence ID" value="OWK45669.1"/>
    <property type="molecule type" value="Genomic_DNA"/>
</dbReference>
<dbReference type="SUPFAM" id="SSF53067">
    <property type="entry name" value="Actin-like ATPase domain"/>
    <property type="match status" value="1"/>
</dbReference>
<keyword evidence="3" id="KW-0472">Membrane</keyword>
<dbReference type="Gene3D" id="3.30.420.40">
    <property type="match status" value="2"/>
</dbReference>
<feature type="coiled-coil region" evidence="1">
    <location>
        <begin position="355"/>
        <end position="389"/>
    </location>
</feature>
<gene>
    <name evidence="4" type="ORF">FRUB_02000</name>
</gene>
<comment type="caution">
    <text evidence="4">The sequence shown here is derived from an EMBL/GenBank/DDBJ whole genome shotgun (WGS) entry which is preliminary data.</text>
</comment>
<evidence type="ECO:0000256" key="1">
    <source>
        <dbReference type="SAM" id="Coils"/>
    </source>
</evidence>
<protein>
    <recommendedName>
        <fullName evidence="6">Type IV pilus biogenesis protein PilM</fullName>
    </recommendedName>
</protein>
<keyword evidence="1" id="KW-0175">Coiled coil</keyword>
<dbReference type="RefSeq" id="WP_088253363.1">
    <property type="nucleotide sequence ID" value="NZ_NIDE01000002.1"/>
</dbReference>
<dbReference type="AlphaFoldDB" id="A0A225E834"/>
<dbReference type="OrthoDB" id="271077at2"/>
<accession>A0A225E834</accession>
<keyword evidence="5" id="KW-1185">Reference proteome</keyword>
<feature type="region of interest" description="Disordered" evidence="2">
    <location>
        <begin position="519"/>
        <end position="544"/>
    </location>
</feature>
<reference evidence="5" key="1">
    <citation type="submission" date="2017-06" db="EMBL/GenBank/DDBJ databases">
        <title>Genome analysis of Fimbriiglobus ruber SP5, the first member of the order Planctomycetales with confirmed chitinolytic capability.</title>
        <authorList>
            <person name="Ravin N.V."/>
            <person name="Rakitin A.L."/>
            <person name="Ivanova A.A."/>
            <person name="Beletsky A.V."/>
            <person name="Kulichevskaya I.S."/>
            <person name="Mardanov A.V."/>
            <person name="Dedysh S.N."/>
        </authorList>
    </citation>
    <scope>NUCLEOTIDE SEQUENCE [LARGE SCALE GENOMIC DNA]</scope>
    <source>
        <strain evidence="5">SP5</strain>
    </source>
</reference>
<keyword evidence="3" id="KW-1133">Transmembrane helix</keyword>
<evidence type="ECO:0000313" key="5">
    <source>
        <dbReference type="Proteomes" id="UP000214646"/>
    </source>
</evidence>